<evidence type="ECO:0000256" key="3">
    <source>
        <dbReference type="ARBA" id="ARBA00007422"/>
    </source>
</evidence>
<dbReference type="CDD" id="cd00311">
    <property type="entry name" value="TIM"/>
    <property type="match status" value="1"/>
</dbReference>
<dbReference type="EC" id="5.3.1.1" evidence="8 9"/>
<evidence type="ECO:0000256" key="1">
    <source>
        <dbReference type="ARBA" id="ARBA00000148"/>
    </source>
</evidence>
<dbReference type="InterPro" id="IPR035990">
    <property type="entry name" value="TIM_sf"/>
</dbReference>
<dbReference type="InterPro" id="IPR000652">
    <property type="entry name" value="Triosephosphate_isomerase"/>
</dbReference>
<evidence type="ECO:0000256" key="5">
    <source>
        <dbReference type="ARBA" id="ARBA00022490"/>
    </source>
</evidence>
<comment type="subcellular location">
    <subcellularLocation>
        <location evidence="8 9">Cytoplasm</location>
    </subcellularLocation>
</comment>
<organism evidence="10 11">
    <name type="scientific">Lichenibacterium minor</name>
    <dbReference type="NCBI Taxonomy" id="2316528"/>
    <lineage>
        <taxon>Bacteria</taxon>
        <taxon>Pseudomonadati</taxon>
        <taxon>Pseudomonadota</taxon>
        <taxon>Alphaproteobacteria</taxon>
        <taxon>Hyphomicrobiales</taxon>
        <taxon>Lichenihabitantaceae</taxon>
        <taxon>Lichenibacterium</taxon>
    </lineage>
</organism>
<proteinExistence type="inferred from homology"/>
<gene>
    <name evidence="8" type="primary">tpiA</name>
    <name evidence="10" type="ORF">D3273_11435</name>
</gene>
<name>A0A4Q2U9P6_9HYPH</name>
<comment type="subunit">
    <text evidence="8 9">Homodimer.</text>
</comment>
<dbReference type="PROSITE" id="PS51440">
    <property type="entry name" value="TIM_2"/>
    <property type="match status" value="1"/>
</dbReference>
<keyword evidence="6 8" id="KW-0324">Glycolysis</keyword>
<dbReference type="SUPFAM" id="SSF51351">
    <property type="entry name" value="Triosephosphate isomerase (TIM)"/>
    <property type="match status" value="1"/>
</dbReference>
<dbReference type="EMBL" id="QYBB01000011">
    <property type="protein sequence ID" value="RYC31746.1"/>
    <property type="molecule type" value="Genomic_DNA"/>
</dbReference>
<dbReference type="UniPathway" id="UPA01066"/>
<comment type="similarity">
    <text evidence="3 8 9">Belongs to the triosephosphate isomerase family.</text>
</comment>
<evidence type="ECO:0000256" key="4">
    <source>
        <dbReference type="ARBA" id="ARBA00022432"/>
    </source>
</evidence>
<comment type="caution">
    <text evidence="10">The sequence shown here is derived from an EMBL/GenBank/DDBJ whole genome shotgun (WGS) entry which is preliminary data.</text>
</comment>
<dbReference type="InterPro" id="IPR020861">
    <property type="entry name" value="Triosephosphate_isomerase_AS"/>
</dbReference>
<dbReference type="GO" id="GO:0006094">
    <property type="term" value="P:gluconeogenesis"/>
    <property type="evidence" value="ECO:0007669"/>
    <property type="project" value="UniProtKB-UniRule"/>
</dbReference>
<feature type="active site" description="Electrophile" evidence="8">
    <location>
        <position position="98"/>
    </location>
</feature>
<dbReference type="Proteomes" id="UP000290759">
    <property type="component" value="Unassembled WGS sequence"/>
</dbReference>
<sequence>MATSRPLLAGNWKMNGTRASLSEIAALRDAVAAGRTRGADVLICPPFTLVMAAADLCAGTGLMIGGQDCDAHPAGASTGDVSAEMLRDAGAGAVIVGHSERRAHRGDTDAVVRAKAEAAGRAGLMAILCVGETRAEHDRGETLRVIGRQIDDSVPPSASAAGLALAYEPVWAIGTGVVPSADDIATVHAFMRRRLRSLLGAEGGGVRLLYGGSVKPDNAAEVLAVEHVDGVLVGGASLKEAEFLAIAEARR</sequence>
<comment type="catalytic activity">
    <reaction evidence="1">
        <text>L-erythrulose 1-phosphate = D-erythrulose 4-phosphate</text>
        <dbReference type="Rhea" id="RHEA:49588"/>
        <dbReference type="ChEBI" id="CHEBI:58002"/>
        <dbReference type="ChEBI" id="CHEBI:90796"/>
        <dbReference type="EC" id="5.3.1.33"/>
    </reaction>
</comment>
<evidence type="ECO:0000313" key="10">
    <source>
        <dbReference type="EMBL" id="RYC31746.1"/>
    </source>
</evidence>
<evidence type="ECO:0000313" key="11">
    <source>
        <dbReference type="Proteomes" id="UP000290759"/>
    </source>
</evidence>
<feature type="binding site" evidence="8">
    <location>
        <position position="174"/>
    </location>
    <ligand>
        <name>substrate</name>
    </ligand>
</feature>
<dbReference type="PROSITE" id="PS00171">
    <property type="entry name" value="TIM_1"/>
    <property type="match status" value="1"/>
</dbReference>
<dbReference type="PANTHER" id="PTHR21139">
    <property type="entry name" value="TRIOSEPHOSPHATE ISOMERASE"/>
    <property type="match status" value="1"/>
</dbReference>
<dbReference type="OrthoDB" id="9809429at2"/>
<evidence type="ECO:0000256" key="9">
    <source>
        <dbReference type="RuleBase" id="RU363013"/>
    </source>
</evidence>
<dbReference type="GO" id="GO:0005829">
    <property type="term" value="C:cytosol"/>
    <property type="evidence" value="ECO:0007669"/>
    <property type="project" value="TreeGrafter"/>
</dbReference>
<dbReference type="GO" id="GO:0019563">
    <property type="term" value="P:glycerol catabolic process"/>
    <property type="evidence" value="ECO:0007669"/>
    <property type="project" value="TreeGrafter"/>
</dbReference>
<comment type="function">
    <text evidence="8">Involved in the gluconeogenesis. Catalyzes stereospecifically the conversion of dihydroxyacetone phosphate (DHAP) to D-glyceraldehyde-3-phosphate (G3P).</text>
</comment>
<feature type="binding site" evidence="8">
    <location>
        <position position="213"/>
    </location>
    <ligand>
        <name>substrate</name>
    </ligand>
</feature>
<dbReference type="HAMAP" id="MF_00147_B">
    <property type="entry name" value="TIM_B"/>
    <property type="match status" value="1"/>
</dbReference>
<dbReference type="UniPathway" id="UPA00109">
    <property type="reaction ID" value="UER00189"/>
</dbReference>
<dbReference type="Pfam" id="PF00121">
    <property type="entry name" value="TIM"/>
    <property type="match status" value="1"/>
</dbReference>
<evidence type="ECO:0000256" key="7">
    <source>
        <dbReference type="ARBA" id="ARBA00023235"/>
    </source>
</evidence>
<dbReference type="PANTHER" id="PTHR21139:SF42">
    <property type="entry name" value="TRIOSEPHOSPHATE ISOMERASE"/>
    <property type="match status" value="1"/>
</dbReference>
<keyword evidence="5 8" id="KW-0963">Cytoplasm</keyword>
<dbReference type="RefSeq" id="WP_129226613.1">
    <property type="nucleotide sequence ID" value="NZ_QYBB01000011.1"/>
</dbReference>
<dbReference type="GO" id="GO:0006096">
    <property type="term" value="P:glycolytic process"/>
    <property type="evidence" value="ECO:0007669"/>
    <property type="project" value="UniProtKB-UniRule"/>
</dbReference>
<accession>A0A4Q2U9P6</accession>
<reference evidence="10 11" key="1">
    <citation type="submission" date="2018-12" db="EMBL/GenBank/DDBJ databases">
        <authorList>
            <person name="Grouzdev D.S."/>
            <person name="Krutkina M.S."/>
        </authorList>
    </citation>
    <scope>NUCLEOTIDE SEQUENCE [LARGE SCALE GENOMIC DNA]</scope>
    <source>
        <strain evidence="10 11">RmlP026</strain>
    </source>
</reference>
<reference evidence="10 11" key="2">
    <citation type="submission" date="2019-02" db="EMBL/GenBank/DDBJ databases">
        <title>'Lichenibacterium ramalinii' gen. nov. sp. nov., 'Lichenibacterium minor' gen. nov. sp. nov.</title>
        <authorList>
            <person name="Pankratov T."/>
        </authorList>
    </citation>
    <scope>NUCLEOTIDE SEQUENCE [LARGE SCALE GENOMIC DNA]</scope>
    <source>
        <strain evidence="10 11">RmlP026</strain>
    </source>
</reference>
<keyword evidence="11" id="KW-1185">Reference proteome</keyword>
<dbReference type="AlphaFoldDB" id="A0A4Q2U9P6"/>
<comment type="pathway">
    <text evidence="8 9">Carbohydrate degradation; glycolysis; D-glyceraldehyde 3-phosphate from glycerone phosphate: step 1/1.</text>
</comment>
<dbReference type="InterPro" id="IPR013785">
    <property type="entry name" value="Aldolase_TIM"/>
</dbReference>
<feature type="binding site" evidence="8">
    <location>
        <begin position="234"/>
        <end position="235"/>
    </location>
    <ligand>
        <name>substrate</name>
    </ligand>
</feature>
<keyword evidence="7 8" id="KW-0413">Isomerase</keyword>
<feature type="binding site" evidence="8">
    <location>
        <begin position="11"/>
        <end position="13"/>
    </location>
    <ligand>
        <name>substrate</name>
    </ligand>
</feature>
<comment type="pathway">
    <text evidence="8 9">Carbohydrate biosynthesis; gluconeogenesis.</text>
</comment>
<dbReference type="UniPathway" id="UPA00138"/>
<protein>
    <recommendedName>
        <fullName evidence="8 9">Triosephosphate isomerase</fullName>
        <shortName evidence="8">TIM</shortName>
        <shortName evidence="8">TPI</shortName>
        <ecNumber evidence="8 9">5.3.1.1</ecNumber>
    </recommendedName>
    <alternativeName>
        <fullName evidence="8">Triose-phosphate isomerase</fullName>
    </alternativeName>
</protein>
<dbReference type="Gene3D" id="3.20.20.70">
    <property type="entry name" value="Aldolase class I"/>
    <property type="match status" value="1"/>
</dbReference>
<evidence type="ECO:0000256" key="6">
    <source>
        <dbReference type="ARBA" id="ARBA00023152"/>
    </source>
</evidence>
<dbReference type="GO" id="GO:0004807">
    <property type="term" value="F:triose-phosphate isomerase activity"/>
    <property type="evidence" value="ECO:0007669"/>
    <property type="project" value="UniProtKB-UniRule"/>
</dbReference>
<comment type="catalytic activity">
    <reaction evidence="8 9">
        <text>D-glyceraldehyde 3-phosphate = dihydroxyacetone phosphate</text>
        <dbReference type="Rhea" id="RHEA:18585"/>
        <dbReference type="ChEBI" id="CHEBI:57642"/>
        <dbReference type="ChEBI" id="CHEBI:59776"/>
        <dbReference type="EC" id="5.3.1.1"/>
    </reaction>
</comment>
<comment type="pathway">
    <text evidence="2">Carbohydrate metabolism; erythritol degradation.</text>
</comment>
<dbReference type="GO" id="GO:0046166">
    <property type="term" value="P:glyceraldehyde-3-phosphate biosynthetic process"/>
    <property type="evidence" value="ECO:0007669"/>
    <property type="project" value="TreeGrafter"/>
</dbReference>
<evidence type="ECO:0000256" key="8">
    <source>
        <dbReference type="HAMAP-Rule" id="MF_00147"/>
    </source>
</evidence>
<keyword evidence="4 8" id="KW-0312">Gluconeogenesis</keyword>
<dbReference type="InterPro" id="IPR022896">
    <property type="entry name" value="TrioseP_Isoase_bac/euk"/>
</dbReference>
<evidence type="ECO:0000256" key="2">
    <source>
        <dbReference type="ARBA" id="ARBA00004939"/>
    </source>
</evidence>
<dbReference type="NCBIfam" id="TIGR00419">
    <property type="entry name" value="tim"/>
    <property type="match status" value="1"/>
</dbReference>
<feature type="active site" description="Proton acceptor" evidence="8">
    <location>
        <position position="168"/>
    </location>
</feature>